<evidence type="ECO:0000313" key="2">
    <source>
        <dbReference type="Proteomes" id="UP000289738"/>
    </source>
</evidence>
<dbReference type="AlphaFoldDB" id="A0A444X801"/>
<sequence length="52" mass="6050">MFANQLLLLQRTEFLNSKFVLEALELLDTIKNYESRDSTGWFALKSTCSYLS</sequence>
<dbReference type="EMBL" id="SDMP01000020">
    <property type="protein sequence ID" value="RYQ85673.1"/>
    <property type="molecule type" value="Genomic_DNA"/>
</dbReference>
<keyword evidence="2" id="KW-1185">Reference proteome</keyword>
<evidence type="ECO:0000313" key="1">
    <source>
        <dbReference type="EMBL" id="RYQ85673.1"/>
    </source>
</evidence>
<comment type="caution">
    <text evidence="1">The sequence shown here is derived from an EMBL/GenBank/DDBJ whole genome shotgun (WGS) entry which is preliminary data.</text>
</comment>
<name>A0A444X801_ARAHY</name>
<gene>
    <name evidence="1" type="ORF">Ahy_B10g105255</name>
</gene>
<proteinExistence type="predicted"/>
<protein>
    <submittedName>
        <fullName evidence="1">Uncharacterized protein</fullName>
    </submittedName>
</protein>
<organism evidence="1 2">
    <name type="scientific">Arachis hypogaea</name>
    <name type="common">Peanut</name>
    <dbReference type="NCBI Taxonomy" id="3818"/>
    <lineage>
        <taxon>Eukaryota</taxon>
        <taxon>Viridiplantae</taxon>
        <taxon>Streptophyta</taxon>
        <taxon>Embryophyta</taxon>
        <taxon>Tracheophyta</taxon>
        <taxon>Spermatophyta</taxon>
        <taxon>Magnoliopsida</taxon>
        <taxon>eudicotyledons</taxon>
        <taxon>Gunneridae</taxon>
        <taxon>Pentapetalae</taxon>
        <taxon>rosids</taxon>
        <taxon>fabids</taxon>
        <taxon>Fabales</taxon>
        <taxon>Fabaceae</taxon>
        <taxon>Papilionoideae</taxon>
        <taxon>50 kb inversion clade</taxon>
        <taxon>dalbergioids sensu lato</taxon>
        <taxon>Dalbergieae</taxon>
        <taxon>Pterocarpus clade</taxon>
        <taxon>Arachis</taxon>
    </lineage>
</organism>
<reference evidence="1 2" key="1">
    <citation type="submission" date="2019-01" db="EMBL/GenBank/DDBJ databases">
        <title>Sequencing of cultivated peanut Arachis hypogaea provides insights into genome evolution and oil improvement.</title>
        <authorList>
            <person name="Chen X."/>
        </authorList>
    </citation>
    <scope>NUCLEOTIDE SEQUENCE [LARGE SCALE GENOMIC DNA]</scope>
    <source>
        <strain evidence="2">cv. Fuhuasheng</strain>
        <tissue evidence="1">Leaves</tissue>
    </source>
</reference>
<accession>A0A444X801</accession>
<dbReference type="Proteomes" id="UP000289738">
    <property type="component" value="Chromosome B10"/>
</dbReference>